<reference evidence="3 4" key="1">
    <citation type="journal article" date="2010" name="Nature">
        <title>The Ectocarpus genome and the independent evolution of multicellularity in brown algae.</title>
        <authorList>
            <person name="Cock J.M."/>
            <person name="Sterck L."/>
            <person name="Rouze P."/>
            <person name="Scornet D."/>
            <person name="Allen A.E."/>
            <person name="Amoutzias G."/>
            <person name="Anthouard V."/>
            <person name="Artiguenave F."/>
            <person name="Aury J.M."/>
            <person name="Badger J.H."/>
            <person name="Beszteri B."/>
            <person name="Billiau K."/>
            <person name="Bonnet E."/>
            <person name="Bothwell J.H."/>
            <person name="Bowler C."/>
            <person name="Boyen C."/>
            <person name="Brownlee C."/>
            <person name="Carrano C.J."/>
            <person name="Charrier B."/>
            <person name="Cho G.Y."/>
            <person name="Coelho S.M."/>
            <person name="Collen J."/>
            <person name="Corre E."/>
            <person name="Da Silva C."/>
            <person name="Delage L."/>
            <person name="Delaroque N."/>
            <person name="Dittami S.M."/>
            <person name="Doulbeau S."/>
            <person name="Elias M."/>
            <person name="Farnham G."/>
            <person name="Gachon C.M."/>
            <person name="Gschloessl B."/>
            <person name="Heesch S."/>
            <person name="Jabbari K."/>
            <person name="Jubin C."/>
            <person name="Kawai H."/>
            <person name="Kimura K."/>
            <person name="Kloareg B."/>
            <person name="Kupper F.C."/>
            <person name="Lang D."/>
            <person name="Le Bail A."/>
            <person name="Leblanc C."/>
            <person name="Lerouge P."/>
            <person name="Lohr M."/>
            <person name="Lopez P.J."/>
            <person name="Martens C."/>
            <person name="Maumus F."/>
            <person name="Michel G."/>
            <person name="Miranda-Saavedra D."/>
            <person name="Morales J."/>
            <person name="Moreau H."/>
            <person name="Motomura T."/>
            <person name="Nagasato C."/>
            <person name="Napoli C.A."/>
            <person name="Nelson D.R."/>
            <person name="Nyvall-Collen P."/>
            <person name="Peters A.F."/>
            <person name="Pommier C."/>
            <person name="Potin P."/>
            <person name="Poulain J."/>
            <person name="Quesneville H."/>
            <person name="Read B."/>
            <person name="Rensing S.A."/>
            <person name="Ritter A."/>
            <person name="Rousvoal S."/>
            <person name="Samanta M."/>
            <person name="Samson G."/>
            <person name="Schroeder D.C."/>
            <person name="Segurens B."/>
            <person name="Strittmatter M."/>
            <person name="Tonon T."/>
            <person name="Tregear J.W."/>
            <person name="Valentin K."/>
            <person name="von Dassow P."/>
            <person name="Yamagishi T."/>
            <person name="Van de Peer Y."/>
            <person name="Wincker P."/>
        </authorList>
    </citation>
    <scope>NUCLEOTIDE SEQUENCE [LARGE SCALE GENOMIC DNA]</scope>
    <source>
        <strain evidence="4">Ec32 / CCAP1310/4</strain>
    </source>
</reference>
<evidence type="ECO:0000256" key="1">
    <source>
        <dbReference type="SAM" id="MobiDB-lite"/>
    </source>
</evidence>
<dbReference type="EMBL" id="FN649727">
    <property type="protein sequence ID" value="CBJ29863.1"/>
    <property type="molecule type" value="Genomic_DNA"/>
</dbReference>
<proteinExistence type="predicted"/>
<accession>D7FM38</accession>
<dbReference type="Gene3D" id="3.40.50.1110">
    <property type="entry name" value="SGNH hydrolase"/>
    <property type="match status" value="1"/>
</dbReference>
<dbReference type="Pfam" id="PF13472">
    <property type="entry name" value="Lipase_GDSL_2"/>
    <property type="match status" value="1"/>
</dbReference>
<evidence type="ECO:0000259" key="2">
    <source>
        <dbReference type="Pfam" id="PF13472"/>
    </source>
</evidence>
<dbReference type="Proteomes" id="UP000002630">
    <property type="component" value="Linkage Group LG02"/>
</dbReference>
<dbReference type="SUPFAM" id="SSF52266">
    <property type="entry name" value="SGNH hydrolase"/>
    <property type="match status" value="1"/>
</dbReference>
<evidence type="ECO:0000313" key="3">
    <source>
        <dbReference type="EMBL" id="CBJ29863.1"/>
    </source>
</evidence>
<sequence length="290" mass="32420">MAKLSPGGKHVAMGLLFGTAFGMALSAVLRSKYTASKGVKKQQREAVRPKVICFGDSLTQFGFDAERLGWLSLLAHWWERRFDVVNRGFSGYNTRWLMPLMDRLFVPGGNTPVKLVTIFLGANDCVLPGNAQYVPLQEYKENLKLMAAHVRTVHKEARLMLITPPPIHERKWMEHRQFQARDMDRKQEATMSYAVACAEVGKEIGAKVVDAYRLMGSGAEDAADEYLHDGVHFTAEGNRRLFEGVKAEIRASFPELVPDTEEEGGVVSMQAPHFSEVDPTNPRDSVLRGL</sequence>
<dbReference type="eggNOG" id="KOG3035">
    <property type="taxonomic scope" value="Eukaryota"/>
</dbReference>
<dbReference type="EMBL" id="FN648164">
    <property type="protein sequence ID" value="CBJ29863.1"/>
    <property type="molecule type" value="Genomic_DNA"/>
</dbReference>
<dbReference type="PANTHER" id="PTHR14209">
    <property type="entry name" value="ISOAMYL ACETATE-HYDROLYZING ESTERASE 1"/>
    <property type="match status" value="1"/>
</dbReference>
<dbReference type="InterPro" id="IPR013830">
    <property type="entry name" value="SGNH_hydro"/>
</dbReference>
<dbReference type="PANTHER" id="PTHR14209:SF19">
    <property type="entry name" value="ISOAMYL ACETATE-HYDROLYZING ESTERASE 1 HOMOLOG"/>
    <property type="match status" value="1"/>
</dbReference>
<dbReference type="InterPro" id="IPR036514">
    <property type="entry name" value="SGNH_hydro_sf"/>
</dbReference>
<keyword evidence="4" id="KW-1185">Reference proteome</keyword>
<dbReference type="InterPro" id="IPR045136">
    <property type="entry name" value="Iah1-like"/>
</dbReference>
<dbReference type="OMA" id="AQSYMRR"/>
<organism evidence="3 4">
    <name type="scientific">Ectocarpus siliculosus</name>
    <name type="common">Brown alga</name>
    <name type="synonym">Conferva siliculosa</name>
    <dbReference type="NCBI Taxonomy" id="2880"/>
    <lineage>
        <taxon>Eukaryota</taxon>
        <taxon>Sar</taxon>
        <taxon>Stramenopiles</taxon>
        <taxon>Ochrophyta</taxon>
        <taxon>PX clade</taxon>
        <taxon>Phaeophyceae</taxon>
        <taxon>Ectocarpales</taxon>
        <taxon>Ectocarpaceae</taxon>
        <taxon>Ectocarpus</taxon>
    </lineage>
</organism>
<dbReference type="InParanoid" id="D7FM38"/>
<dbReference type="CDD" id="cd01838">
    <property type="entry name" value="Isoamyl_acetate_hydrolase_like"/>
    <property type="match status" value="1"/>
</dbReference>
<gene>
    <name evidence="3" type="ORF">Esi_0163_0050</name>
</gene>
<feature type="domain" description="SGNH hydrolase-type esterase" evidence="2">
    <location>
        <begin position="53"/>
        <end position="240"/>
    </location>
</feature>
<dbReference type="AlphaFoldDB" id="D7FM38"/>
<evidence type="ECO:0000313" key="4">
    <source>
        <dbReference type="Proteomes" id="UP000002630"/>
    </source>
</evidence>
<dbReference type="OrthoDB" id="671439at2759"/>
<dbReference type="STRING" id="2880.D7FM38"/>
<name>D7FM38_ECTSI</name>
<feature type="region of interest" description="Disordered" evidence="1">
    <location>
        <begin position="271"/>
        <end position="290"/>
    </location>
</feature>
<protein>
    <recommendedName>
        <fullName evidence="2">SGNH hydrolase-type esterase domain-containing protein</fullName>
    </recommendedName>
</protein>